<evidence type="ECO:0000313" key="2">
    <source>
        <dbReference type="Proteomes" id="UP000240883"/>
    </source>
</evidence>
<dbReference type="Proteomes" id="UP000240883">
    <property type="component" value="Unassembled WGS sequence"/>
</dbReference>
<protein>
    <submittedName>
        <fullName evidence="1">Uncharacterized protein</fullName>
    </submittedName>
</protein>
<sequence>MWRKKALCLPCSSHFRPLYILLDAVLASPSIRTAASFQSRQAGVSYMRVGNRHGTPRFRFGPCLGTRCLCASIQASRPGWRGRAGGARDGGGRMLLSMHP</sequence>
<dbReference type="EMBL" id="KZ678129">
    <property type="protein sequence ID" value="PSN73126.1"/>
    <property type="molecule type" value="Genomic_DNA"/>
</dbReference>
<proteinExistence type="predicted"/>
<dbReference type="AlphaFoldDB" id="A0A2T2P6I1"/>
<organism evidence="1 2">
    <name type="scientific">Corynespora cassiicola Philippines</name>
    <dbReference type="NCBI Taxonomy" id="1448308"/>
    <lineage>
        <taxon>Eukaryota</taxon>
        <taxon>Fungi</taxon>
        <taxon>Dikarya</taxon>
        <taxon>Ascomycota</taxon>
        <taxon>Pezizomycotina</taxon>
        <taxon>Dothideomycetes</taxon>
        <taxon>Pleosporomycetidae</taxon>
        <taxon>Pleosporales</taxon>
        <taxon>Corynesporascaceae</taxon>
        <taxon>Corynespora</taxon>
    </lineage>
</organism>
<accession>A0A2T2P6I1</accession>
<keyword evidence="2" id="KW-1185">Reference proteome</keyword>
<evidence type="ECO:0000313" key="1">
    <source>
        <dbReference type="EMBL" id="PSN73126.1"/>
    </source>
</evidence>
<gene>
    <name evidence="1" type="ORF">BS50DRAFT_568707</name>
</gene>
<reference evidence="1 2" key="1">
    <citation type="journal article" date="2018" name="Front. Microbiol.">
        <title>Genome-Wide Analysis of Corynespora cassiicola Leaf Fall Disease Putative Effectors.</title>
        <authorList>
            <person name="Lopez D."/>
            <person name="Ribeiro S."/>
            <person name="Label P."/>
            <person name="Fumanal B."/>
            <person name="Venisse J.S."/>
            <person name="Kohler A."/>
            <person name="de Oliveira R.R."/>
            <person name="Labutti K."/>
            <person name="Lipzen A."/>
            <person name="Lail K."/>
            <person name="Bauer D."/>
            <person name="Ohm R.A."/>
            <person name="Barry K.W."/>
            <person name="Spatafora J."/>
            <person name="Grigoriev I.V."/>
            <person name="Martin F.M."/>
            <person name="Pujade-Renaud V."/>
        </authorList>
    </citation>
    <scope>NUCLEOTIDE SEQUENCE [LARGE SCALE GENOMIC DNA]</scope>
    <source>
        <strain evidence="1 2">Philippines</strain>
    </source>
</reference>
<name>A0A2T2P6I1_CORCC</name>